<proteinExistence type="predicted"/>
<dbReference type="RefSeq" id="WP_136434895.1">
    <property type="nucleotide sequence ID" value="NZ_SSTJ01000010.1"/>
</dbReference>
<reference evidence="1 2" key="1">
    <citation type="submission" date="2019-04" db="EMBL/GenBank/DDBJ databases">
        <title>Microbes associate with the intestines of laboratory mice.</title>
        <authorList>
            <person name="Navarre W."/>
            <person name="Wong E."/>
            <person name="Huang K.C."/>
            <person name="Tropini C."/>
            <person name="Ng K."/>
            <person name="Yu B."/>
        </authorList>
    </citation>
    <scope>NUCLEOTIDE SEQUENCE [LARGE SCALE GENOMIC DNA]</scope>
    <source>
        <strain evidence="1 2">NM80_B27</strain>
    </source>
</reference>
<dbReference type="Proteomes" id="UP000308978">
    <property type="component" value="Unassembled WGS sequence"/>
</dbReference>
<evidence type="ECO:0008006" key="3">
    <source>
        <dbReference type="Google" id="ProtNLM"/>
    </source>
</evidence>
<gene>
    <name evidence="1" type="ORF">E5986_08020</name>
</gene>
<dbReference type="EMBL" id="SSTJ01000010">
    <property type="protein sequence ID" value="THG36837.1"/>
    <property type="molecule type" value="Genomic_DNA"/>
</dbReference>
<evidence type="ECO:0000313" key="2">
    <source>
        <dbReference type="Proteomes" id="UP000308978"/>
    </source>
</evidence>
<organism evidence="1 2">
    <name type="scientific">Adlercreutzia caecimuris</name>
    <dbReference type="NCBI Taxonomy" id="671266"/>
    <lineage>
        <taxon>Bacteria</taxon>
        <taxon>Bacillati</taxon>
        <taxon>Actinomycetota</taxon>
        <taxon>Coriobacteriia</taxon>
        <taxon>Eggerthellales</taxon>
        <taxon>Eggerthellaceae</taxon>
        <taxon>Adlercreutzia</taxon>
    </lineage>
</organism>
<name>A0A4V3WUR7_9ACTN</name>
<dbReference type="AlphaFoldDB" id="A0A4V3WUR7"/>
<sequence>MDSRVCTVEGLDACIEEILGEYVGDCAKAVAAGVRDTTRQMKEETQQSAPTAAADGSYGGYRWPVDAAHLGRFRKSISFRFVDRGMTSTGTWYVKPPDHRLTHLIVHGHKKFAFGRPVAGRTEGNSFLHEAVEHAEAALPRNVIKRIGEIR</sequence>
<protein>
    <recommendedName>
        <fullName evidence="3">HK97 gp10 family phage protein</fullName>
    </recommendedName>
</protein>
<evidence type="ECO:0000313" key="1">
    <source>
        <dbReference type="EMBL" id="THG36837.1"/>
    </source>
</evidence>
<accession>A0A4V3WUR7</accession>
<comment type="caution">
    <text evidence="1">The sequence shown here is derived from an EMBL/GenBank/DDBJ whole genome shotgun (WGS) entry which is preliminary data.</text>
</comment>